<evidence type="ECO:0000256" key="2">
    <source>
        <dbReference type="ARBA" id="ARBA00022692"/>
    </source>
</evidence>
<dbReference type="InterPro" id="IPR011701">
    <property type="entry name" value="MFS"/>
</dbReference>
<keyword evidence="3 6" id="KW-1133">Transmembrane helix</keyword>
<feature type="transmembrane region" description="Helical" evidence="6">
    <location>
        <begin position="206"/>
        <end position="225"/>
    </location>
</feature>
<evidence type="ECO:0000256" key="5">
    <source>
        <dbReference type="SAM" id="MobiDB-lite"/>
    </source>
</evidence>
<dbReference type="GO" id="GO:0022857">
    <property type="term" value="F:transmembrane transporter activity"/>
    <property type="evidence" value="ECO:0007669"/>
    <property type="project" value="InterPro"/>
</dbReference>
<keyword evidence="2 6" id="KW-0812">Transmembrane</keyword>
<feature type="transmembrane region" description="Helical" evidence="6">
    <location>
        <begin position="172"/>
        <end position="194"/>
    </location>
</feature>
<dbReference type="InterPro" id="IPR020846">
    <property type="entry name" value="MFS_dom"/>
</dbReference>
<keyword evidence="9" id="KW-1185">Reference proteome</keyword>
<evidence type="ECO:0000259" key="7">
    <source>
        <dbReference type="PROSITE" id="PS50850"/>
    </source>
</evidence>
<dbReference type="SUPFAM" id="SSF103473">
    <property type="entry name" value="MFS general substrate transporter"/>
    <property type="match status" value="2"/>
</dbReference>
<gene>
    <name evidence="8" type="ORF">D7223_11930</name>
</gene>
<dbReference type="OrthoDB" id="4056095at2"/>
<dbReference type="AlphaFoldDB" id="A0A3A9ZG20"/>
<evidence type="ECO:0000256" key="6">
    <source>
        <dbReference type="SAM" id="Phobius"/>
    </source>
</evidence>
<feature type="transmembrane region" description="Helical" evidence="6">
    <location>
        <begin position="315"/>
        <end position="336"/>
    </location>
</feature>
<dbReference type="PANTHER" id="PTHR23501">
    <property type="entry name" value="MAJOR FACILITATOR SUPERFAMILY"/>
    <property type="match status" value="1"/>
</dbReference>
<organism evidence="8 9">
    <name type="scientific">Micromonospora endolithica</name>
    <dbReference type="NCBI Taxonomy" id="230091"/>
    <lineage>
        <taxon>Bacteria</taxon>
        <taxon>Bacillati</taxon>
        <taxon>Actinomycetota</taxon>
        <taxon>Actinomycetes</taxon>
        <taxon>Micromonosporales</taxon>
        <taxon>Micromonosporaceae</taxon>
        <taxon>Micromonospora</taxon>
    </lineage>
</organism>
<feature type="region of interest" description="Disordered" evidence="5">
    <location>
        <begin position="506"/>
        <end position="526"/>
    </location>
</feature>
<dbReference type="Proteomes" id="UP000281726">
    <property type="component" value="Unassembled WGS sequence"/>
</dbReference>
<feature type="transmembrane region" description="Helical" evidence="6">
    <location>
        <begin position="231"/>
        <end position="252"/>
    </location>
</feature>
<dbReference type="GO" id="GO:0005886">
    <property type="term" value="C:plasma membrane"/>
    <property type="evidence" value="ECO:0007669"/>
    <property type="project" value="UniProtKB-SubCell"/>
</dbReference>
<dbReference type="PROSITE" id="PS50850">
    <property type="entry name" value="MFS"/>
    <property type="match status" value="1"/>
</dbReference>
<evidence type="ECO:0000256" key="3">
    <source>
        <dbReference type="ARBA" id="ARBA00022989"/>
    </source>
</evidence>
<proteinExistence type="predicted"/>
<feature type="domain" description="Major facilitator superfamily (MFS) profile" evidence="7">
    <location>
        <begin position="9"/>
        <end position="504"/>
    </location>
</feature>
<sequence>MTVIQMRLATIGAVIAMVLGIIDTNVLATAVWPIATSLDPENGLQTFPWVITAYALAATVTQPLYGKLVDLHGPKRIFLFSLATFLIGSAACGLAQTMGQLIAFRAVQGVGGGGLMGVTLIMIMAIWPPEKTEEGGSSGGSGVGMGGVMVGVGVVVGPLVGGVIVDHLSWPWVFYVNVPLGIISWVLIATCLHLPDKESRERVDYLGAGLIAAGASAMLLIAEWGGRNYAWSSPQVVLLVVLAIVLMVTFLLRQGLVRRGALGRFAASDPIFPLTLFRNRVFRVASPQEFFAGMVITGSIVYVSLYLQAARGVDAVGAGLYLLPMALGMTVSGVAAGRFVRKPGRFKMLMVSGMGLVTVAMGLLSLLDVGTSTWQISVYLFLLGAGLGQVVGLALVAVQLTAPEEQMGVAITSVRLSQMLGGAIGSAIFGTVLARIYAANLPPALAATAESGEASAANLEAVPEAARPAVIDAVVAGTSGVFLTAAGIALLTAAITYFFFPEPTQAPAPKAGPPKAESEPEPTVPR</sequence>
<feature type="transmembrane region" description="Helical" evidence="6">
    <location>
        <begin position="77"/>
        <end position="96"/>
    </location>
</feature>
<keyword evidence="4 6" id="KW-0472">Membrane</keyword>
<evidence type="ECO:0000313" key="8">
    <source>
        <dbReference type="EMBL" id="RKN47492.1"/>
    </source>
</evidence>
<evidence type="ECO:0000313" key="9">
    <source>
        <dbReference type="Proteomes" id="UP000281726"/>
    </source>
</evidence>
<dbReference type="Pfam" id="PF07690">
    <property type="entry name" value="MFS_1"/>
    <property type="match status" value="2"/>
</dbReference>
<protein>
    <submittedName>
        <fullName evidence="8">MFS transporter</fullName>
    </submittedName>
</protein>
<feature type="transmembrane region" description="Helical" evidence="6">
    <location>
        <begin position="419"/>
        <end position="438"/>
    </location>
</feature>
<accession>A0A3A9ZG20</accession>
<dbReference type="InterPro" id="IPR036259">
    <property type="entry name" value="MFS_trans_sf"/>
</dbReference>
<dbReference type="RefSeq" id="WP_120728227.1">
    <property type="nucleotide sequence ID" value="NZ_RBAK01000004.1"/>
</dbReference>
<dbReference type="PANTHER" id="PTHR23501:SF197">
    <property type="entry name" value="COMD"/>
    <property type="match status" value="1"/>
</dbReference>
<feature type="transmembrane region" description="Helical" evidence="6">
    <location>
        <begin position="102"/>
        <end position="127"/>
    </location>
</feature>
<dbReference type="EMBL" id="RBAK01000004">
    <property type="protein sequence ID" value="RKN47492.1"/>
    <property type="molecule type" value="Genomic_DNA"/>
</dbReference>
<evidence type="ECO:0000256" key="4">
    <source>
        <dbReference type="ARBA" id="ARBA00023136"/>
    </source>
</evidence>
<dbReference type="Gene3D" id="1.20.1250.20">
    <property type="entry name" value="MFS general substrate transporter like domains"/>
    <property type="match status" value="1"/>
</dbReference>
<feature type="transmembrane region" description="Helical" evidence="6">
    <location>
        <begin position="47"/>
        <end position="65"/>
    </location>
</feature>
<name>A0A3A9ZG20_9ACTN</name>
<dbReference type="Gene3D" id="1.20.1720.10">
    <property type="entry name" value="Multidrug resistance protein D"/>
    <property type="match status" value="1"/>
</dbReference>
<comment type="subcellular location">
    <subcellularLocation>
        <location evidence="1">Cell membrane</location>
        <topology evidence="1">Multi-pass membrane protein</topology>
    </subcellularLocation>
</comment>
<feature type="transmembrane region" description="Helical" evidence="6">
    <location>
        <begin position="348"/>
        <end position="367"/>
    </location>
</feature>
<feature type="transmembrane region" description="Helical" evidence="6">
    <location>
        <begin position="481"/>
        <end position="500"/>
    </location>
</feature>
<feature type="transmembrane region" description="Helical" evidence="6">
    <location>
        <begin position="290"/>
        <end position="309"/>
    </location>
</feature>
<feature type="transmembrane region" description="Helical" evidence="6">
    <location>
        <begin position="139"/>
        <end position="160"/>
    </location>
</feature>
<comment type="caution">
    <text evidence="8">The sequence shown here is derived from an EMBL/GenBank/DDBJ whole genome shotgun (WGS) entry which is preliminary data.</text>
</comment>
<feature type="transmembrane region" description="Helical" evidence="6">
    <location>
        <begin position="12"/>
        <end position="35"/>
    </location>
</feature>
<feature type="transmembrane region" description="Helical" evidence="6">
    <location>
        <begin position="379"/>
        <end position="398"/>
    </location>
</feature>
<reference evidence="8 9" key="1">
    <citation type="journal article" date="2004" name="Syst. Appl. Microbiol.">
        <title>Cryptoendolithic actinomycetes from antarctic sandstone rock samples: Micromonospora endolithica sp. nov. and two isolates related to Micromonospora coerulea Jensen 1932.</title>
        <authorList>
            <person name="Hirsch P."/>
            <person name="Mevs U."/>
            <person name="Kroppenstedt R.M."/>
            <person name="Schumann P."/>
            <person name="Stackebrandt E."/>
        </authorList>
    </citation>
    <scope>NUCLEOTIDE SEQUENCE [LARGE SCALE GENOMIC DNA]</scope>
    <source>
        <strain evidence="8 9">JCM 12677</strain>
    </source>
</reference>
<evidence type="ECO:0000256" key="1">
    <source>
        <dbReference type="ARBA" id="ARBA00004651"/>
    </source>
</evidence>